<comment type="similarity">
    <text evidence="1">Belongs to the protein disulfide isomerase family.</text>
</comment>
<dbReference type="CDD" id="cd02982">
    <property type="entry name" value="PDI_b'_family"/>
    <property type="match status" value="1"/>
</dbReference>
<sequence length="297" mass="33185">SSVGVVGRICGEFYSALPRLGDVSATESFIDSSEVVVVGFFEGGDSFGYKEFVTAASELNDVPAALCHEKEAWPHFNITSDTISIFRKVNHRPAADTRPWISVFALCVVPPCDLLDTQGSSLSFRLRTRRPPAYQADLHREDLLLSKAQALDVDGLTRFFSINELRYVTEYNQVTAVGLFKSKVKTHLLLLANRGSRDFDDLKDKMVALAPAYSGKFLFVLVDGTVKSNAHSLGYFGLKPNQLPRVAIYNQDLDRSWLLPPGEITPERLREFCDSFLQGELQKQTEEEKKPNSKTEL</sequence>
<proteinExistence type="inferred from homology"/>
<protein>
    <submittedName>
        <fullName evidence="2">Endoplasmic reticulum protein 27</fullName>
    </submittedName>
</protein>
<reference evidence="2" key="2">
    <citation type="submission" date="2025-09" db="UniProtKB">
        <authorList>
            <consortium name="Ensembl"/>
        </authorList>
    </citation>
    <scope>IDENTIFICATION</scope>
</reference>
<name>A0A3B3SGL0_9TELE</name>
<evidence type="ECO:0000313" key="2">
    <source>
        <dbReference type="Ensembl" id="ENSPKIP00000029533.1"/>
    </source>
</evidence>
<dbReference type="Ensembl" id="ENSPKIT00000010330.1">
    <property type="protein sequence ID" value="ENSPKIP00000029533.1"/>
    <property type="gene ID" value="ENSPKIG00000010735.1"/>
</dbReference>
<evidence type="ECO:0000313" key="3">
    <source>
        <dbReference type="Proteomes" id="UP000261540"/>
    </source>
</evidence>
<dbReference type="GO" id="GO:0005783">
    <property type="term" value="C:endoplasmic reticulum"/>
    <property type="evidence" value="ECO:0007669"/>
    <property type="project" value="TreeGrafter"/>
</dbReference>
<accession>A0A3B3SGL0</accession>
<organism evidence="2 3">
    <name type="scientific">Paramormyrops kingsleyae</name>
    <dbReference type="NCBI Taxonomy" id="1676925"/>
    <lineage>
        <taxon>Eukaryota</taxon>
        <taxon>Metazoa</taxon>
        <taxon>Chordata</taxon>
        <taxon>Craniata</taxon>
        <taxon>Vertebrata</taxon>
        <taxon>Euteleostomi</taxon>
        <taxon>Actinopterygii</taxon>
        <taxon>Neopterygii</taxon>
        <taxon>Teleostei</taxon>
        <taxon>Osteoglossocephala</taxon>
        <taxon>Osteoglossomorpha</taxon>
        <taxon>Osteoglossiformes</taxon>
        <taxon>Mormyridae</taxon>
        <taxon>Paramormyrops</taxon>
    </lineage>
</organism>
<dbReference type="AlphaFoldDB" id="A0A3B3SGL0"/>
<dbReference type="GO" id="GO:0034976">
    <property type="term" value="P:response to endoplasmic reticulum stress"/>
    <property type="evidence" value="ECO:0007669"/>
    <property type="project" value="TreeGrafter"/>
</dbReference>
<dbReference type="STRING" id="1676925.ENSPKIP00000029533"/>
<dbReference type="Proteomes" id="UP000261540">
    <property type="component" value="Unplaced"/>
</dbReference>
<dbReference type="SUPFAM" id="SSF52833">
    <property type="entry name" value="Thioredoxin-like"/>
    <property type="match status" value="2"/>
</dbReference>
<reference evidence="2" key="1">
    <citation type="submission" date="2025-08" db="UniProtKB">
        <authorList>
            <consortium name="Ensembl"/>
        </authorList>
    </citation>
    <scope>IDENTIFICATION</scope>
</reference>
<dbReference type="CDD" id="cd02981">
    <property type="entry name" value="PDI_b_family"/>
    <property type="match status" value="1"/>
</dbReference>
<dbReference type="PANTHER" id="PTHR18929">
    <property type="entry name" value="PROTEIN DISULFIDE ISOMERASE"/>
    <property type="match status" value="1"/>
</dbReference>
<dbReference type="GO" id="GO:0006457">
    <property type="term" value="P:protein folding"/>
    <property type="evidence" value="ECO:0007669"/>
    <property type="project" value="TreeGrafter"/>
</dbReference>
<dbReference type="Gene3D" id="3.40.30.10">
    <property type="entry name" value="Glutaredoxin"/>
    <property type="match status" value="2"/>
</dbReference>
<dbReference type="GeneTree" id="ENSGT00930000151058"/>
<evidence type="ECO:0000256" key="1">
    <source>
        <dbReference type="ARBA" id="ARBA00006347"/>
    </source>
</evidence>
<dbReference type="Pfam" id="PF13848">
    <property type="entry name" value="Thioredoxin_6"/>
    <property type="match status" value="1"/>
</dbReference>
<dbReference type="InterPro" id="IPR036249">
    <property type="entry name" value="Thioredoxin-like_sf"/>
</dbReference>
<dbReference type="GO" id="GO:0003756">
    <property type="term" value="F:protein disulfide isomerase activity"/>
    <property type="evidence" value="ECO:0007669"/>
    <property type="project" value="TreeGrafter"/>
</dbReference>
<keyword evidence="3" id="KW-1185">Reference proteome</keyword>
<dbReference type="PANTHER" id="PTHR18929:SF253">
    <property type="entry name" value="ENDOPLASMIC RETICULUM RESIDENT PROTEIN 27"/>
    <property type="match status" value="1"/>
</dbReference>